<dbReference type="Proteomes" id="UP000509478">
    <property type="component" value="Chromosome"/>
</dbReference>
<name>A0A7D5M483_9ARCH</name>
<dbReference type="KEGG" id="nue:C5F50_06555"/>
<keyword evidence="2" id="KW-1185">Reference proteome</keyword>
<proteinExistence type="predicted"/>
<evidence type="ECO:0008006" key="3">
    <source>
        <dbReference type="Google" id="ProtNLM"/>
    </source>
</evidence>
<protein>
    <recommendedName>
        <fullName evidence="3">RiboL-PSP-HEPN domain-containing protein</fullName>
    </recommendedName>
</protein>
<accession>A0A7D5M483</accession>
<organism evidence="1 2">
    <name type="scientific">Nitrosopumilus ureiphilus</name>
    <dbReference type="NCBI Taxonomy" id="1470067"/>
    <lineage>
        <taxon>Archaea</taxon>
        <taxon>Nitrososphaerota</taxon>
        <taxon>Nitrososphaeria</taxon>
        <taxon>Nitrosopumilales</taxon>
        <taxon>Nitrosopumilaceae</taxon>
        <taxon>Nitrosopumilus</taxon>
    </lineage>
</organism>
<dbReference type="GeneID" id="56067738"/>
<gene>
    <name evidence="1" type="ORF">C5F50_06555</name>
</gene>
<dbReference type="AlphaFoldDB" id="A0A7D5M483"/>
<evidence type="ECO:0000313" key="1">
    <source>
        <dbReference type="EMBL" id="QLH06774.1"/>
    </source>
</evidence>
<dbReference type="OrthoDB" id="1913at2157"/>
<dbReference type="RefSeq" id="WP_179370631.1">
    <property type="nucleotide sequence ID" value="NZ_CP026995.1"/>
</dbReference>
<sequence length="184" mass="21792">MSLPKYIASIKRKKISPNIRLYVIDKDKHYFLNDGLIKKGFDSKLIISKNRDSVLSAFSKMAFLFDEIIRLRIIRYSNQSDSTELLYLLNLVPINRKIRTFLDWKVFGPEFTRVMSRLFEVRNDTTHCISLDEVRYNPKNKISLASASGFKKFSLDFQKAWTVLLKIYVEQQKKIDWNKLEQEI</sequence>
<reference evidence="1 2" key="1">
    <citation type="submission" date="2018-02" db="EMBL/GenBank/DDBJ databases">
        <title>Complete genome of Nitrosopumilus ureaphilus PS0.</title>
        <authorList>
            <person name="Qin W."/>
            <person name="Zheng Y."/>
            <person name="Stahl D.A."/>
        </authorList>
    </citation>
    <scope>NUCLEOTIDE SEQUENCE [LARGE SCALE GENOMIC DNA]</scope>
    <source>
        <strain evidence="1 2">PS0</strain>
    </source>
</reference>
<dbReference type="EMBL" id="CP026995">
    <property type="protein sequence ID" value="QLH06774.1"/>
    <property type="molecule type" value="Genomic_DNA"/>
</dbReference>
<evidence type="ECO:0000313" key="2">
    <source>
        <dbReference type="Proteomes" id="UP000509478"/>
    </source>
</evidence>